<evidence type="ECO:0000256" key="6">
    <source>
        <dbReference type="ARBA" id="ARBA00023316"/>
    </source>
</evidence>
<evidence type="ECO:0000256" key="7">
    <source>
        <dbReference type="SAM" id="MobiDB-lite"/>
    </source>
</evidence>
<dbReference type="InterPro" id="IPR038063">
    <property type="entry name" value="Transpep_catalytic_dom"/>
</dbReference>
<feature type="region of interest" description="Disordered" evidence="7">
    <location>
        <begin position="1"/>
        <end position="23"/>
    </location>
</feature>
<name>A0ABT4J7J9_9RHOB</name>
<dbReference type="Proteomes" id="UP001149822">
    <property type="component" value="Unassembled WGS sequence"/>
</dbReference>
<evidence type="ECO:0000256" key="1">
    <source>
        <dbReference type="ARBA" id="ARBA00004752"/>
    </source>
</evidence>
<comment type="similarity">
    <text evidence="2">Belongs to the YkuD family.</text>
</comment>
<organism evidence="8 9">
    <name type="scientific">Paracoccus benzoatiresistens</name>
    <dbReference type="NCBI Taxonomy" id="2997341"/>
    <lineage>
        <taxon>Bacteria</taxon>
        <taxon>Pseudomonadati</taxon>
        <taxon>Pseudomonadota</taxon>
        <taxon>Alphaproteobacteria</taxon>
        <taxon>Rhodobacterales</taxon>
        <taxon>Paracoccaceae</taxon>
        <taxon>Paracoccus</taxon>
    </lineage>
</organism>
<evidence type="ECO:0000313" key="9">
    <source>
        <dbReference type="Proteomes" id="UP001149822"/>
    </source>
</evidence>
<dbReference type="CDD" id="cd16913">
    <property type="entry name" value="YkuD_like"/>
    <property type="match status" value="1"/>
</dbReference>
<keyword evidence="5" id="KW-0573">Peptidoglycan synthesis</keyword>
<evidence type="ECO:0000256" key="2">
    <source>
        <dbReference type="ARBA" id="ARBA00005992"/>
    </source>
</evidence>
<keyword evidence="6" id="KW-0961">Cell wall biogenesis/degradation</keyword>
<accession>A0ABT4J7J9</accession>
<comment type="pathway">
    <text evidence="1">Cell wall biogenesis; peptidoglycan biosynthesis.</text>
</comment>
<evidence type="ECO:0000256" key="3">
    <source>
        <dbReference type="ARBA" id="ARBA00022679"/>
    </source>
</evidence>
<dbReference type="RefSeq" id="WP_268942449.1">
    <property type="nucleotide sequence ID" value="NZ_JAPTYD010000016.1"/>
</dbReference>
<gene>
    <name evidence="8" type="ORF">OU682_12430</name>
</gene>
<protein>
    <submittedName>
        <fullName evidence="8">L,D-transpeptidase</fullName>
    </submittedName>
</protein>
<keyword evidence="9" id="KW-1185">Reference proteome</keyword>
<dbReference type="SUPFAM" id="SSF141523">
    <property type="entry name" value="L,D-transpeptidase catalytic domain-like"/>
    <property type="match status" value="1"/>
</dbReference>
<proteinExistence type="inferred from homology"/>
<sequence>MAAIRRGHLLHGRGPRVQNPPRDWTRRCAAVTDREMAETFALVPPGTPILIRP</sequence>
<dbReference type="InterPro" id="IPR005490">
    <property type="entry name" value="LD_TPept_cat_dom"/>
</dbReference>
<feature type="compositionally biased region" description="Basic residues" evidence="7">
    <location>
        <begin position="1"/>
        <end position="14"/>
    </location>
</feature>
<reference evidence="8" key="1">
    <citation type="submission" date="2022-12" db="EMBL/GenBank/DDBJ databases">
        <title>Paracoccus sp. EF6 isolated from a lake water.</title>
        <authorList>
            <person name="Liu H."/>
        </authorList>
    </citation>
    <scope>NUCLEOTIDE SEQUENCE</scope>
    <source>
        <strain evidence="8">EF6</strain>
    </source>
</reference>
<evidence type="ECO:0000256" key="4">
    <source>
        <dbReference type="ARBA" id="ARBA00022960"/>
    </source>
</evidence>
<keyword evidence="4" id="KW-0133">Cell shape</keyword>
<evidence type="ECO:0000256" key="5">
    <source>
        <dbReference type="ARBA" id="ARBA00022984"/>
    </source>
</evidence>
<keyword evidence="3" id="KW-0808">Transferase</keyword>
<comment type="caution">
    <text evidence="8">The sequence shown here is derived from an EMBL/GenBank/DDBJ whole genome shotgun (WGS) entry which is preliminary data.</text>
</comment>
<dbReference type="EMBL" id="JAPTYD010000016">
    <property type="protein sequence ID" value="MCZ0962426.1"/>
    <property type="molecule type" value="Genomic_DNA"/>
</dbReference>
<evidence type="ECO:0000313" key="8">
    <source>
        <dbReference type="EMBL" id="MCZ0962426.1"/>
    </source>
</evidence>